<keyword evidence="2" id="KW-0201">Cytochrome c-type biogenesis</keyword>
<name>A0A5C6ANV3_9BACT</name>
<dbReference type="InterPro" id="IPR017937">
    <property type="entry name" value="Thioredoxin_CS"/>
</dbReference>
<dbReference type="GO" id="GO:0016491">
    <property type="term" value="F:oxidoreductase activity"/>
    <property type="evidence" value="ECO:0007669"/>
    <property type="project" value="InterPro"/>
</dbReference>
<comment type="caution">
    <text evidence="8">The sequence shown here is derived from an EMBL/GenBank/DDBJ whole genome shotgun (WGS) entry which is preliminary data.</text>
</comment>
<dbReference type="InterPro" id="IPR019734">
    <property type="entry name" value="TPR_rpt"/>
</dbReference>
<dbReference type="GO" id="GO:0006950">
    <property type="term" value="P:response to stress"/>
    <property type="evidence" value="ECO:0007669"/>
    <property type="project" value="UniProtKB-ARBA"/>
</dbReference>
<evidence type="ECO:0000256" key="4">
    <source>
        <dbReference type="ARBA" id="ARBA00023284"/>
    </source>
</evidence>
<dbReference type="RefSeq" id="WP_146443208.1">
    <property type="nucleotide sequence ID" value="NZ_SJPR01000001.1"/>
</dbReference>
<sequence>MRVSLFLLVGLAYAGNAGCEGLATEVEQVEARSEAASPAADGEGAVASAAEDDELLSIGSKAPALDIANWYSGDAPEGPVTFESGNVYVVEFWATWCGPCVMSMPHLAELQKEYADKDVTIISVSDEDAETVNAFLELPVRGSKAEEPPTYGELTSAYRLTSDPDGSTSADYMEAAAQAGIPTAFLVGKTGLVEWIGHPMQMDRVLDAIVSDAWDRAAFAKEFREQQRLDKLQTDAIAALRSGDFAAARELAKDMAESTEDPAKKQLASRLLEFADQAESQQIMMTDPERAVGEFDKMLVRLDNDPRAVNQLAWGVYKMAASGAPLRNDLLQAAADATEGLLTDDDPQANLLDTISHLYHQMGELDQAIAYQERALTASQEADADAPQPEIEAFLEQLKAEKAGESSDDAEDDAAAGI</sequence>
<feature type="repeat" description="TPR" evidence="5">
    <location>
        <begin position="349"/>
        <end position="382"/>
    </location>
</feature>
<evidence type="ECO:0000313" key="8">
    <source>
        <dbReference type="EMBL" id="TWT99853.1"/>
    </source>
</evidence>
<evidence type="ECO:0000256" key="6">
    <source>
        <dbReference type="SAM" id="MobiDB-lite"/>
    </source>
</evidence>
<feature type="domain" description="Thioredoxin" evidence="7">
    <location>
        <begin position="56"/>
        <end position="219"/>
    </location>
</feature>
<keyword evidence="9" id="KW-1185">Reference proteome</keyword>
<dbReference type="SUPFAM" id="SSF48452">
    <property type="entry name" value="TPR-like"/>
    <property type="match status" value="1"/>
</dbReference>
<dbReference type="EMBL" id="SJPR01000001">
    <property type="protein sequence ID" value="TWT99853.1"/>
    <property type="molecule type" value="Genomic_DNA"/>
</dbReference>
<evidence type="ECO:0000313" key="9">
    <source>
        <dbReference type="Proteomes" id="UP000317421"/>
    </source>
</evidence>
<dbReference type="Pfam" id="PF00578">
    <property type="entry name" value="AhpC-TSA"/>
    <property type="match status" value="1"/>
</dbReference>
<accession>A0A5C6ANV3</accession>
<evidence type="ECO:0000256" key="2">
    <source>
        <dbReference type="ARBA" id="ARBA00022748"/>
    </source>
</evidence>
<dbReference type="Gene3D" id="1.25.40.10">
    <property type="entry name" value="Tetratricopeptide repeat domain"/>
    <property type="match status" value="1"/>
</dbReference>
<gene>
    <name evidence="8" type="primary">resA_3</name>
    <name evidence="8" type="ORF">Pla108_07960</name>
</gene>
<feature type="region of interest" description="Disordered" evidence="6">
    <location>
        <begin position="399"/>
        <end position="418"/>
    </location>
</feature>
<dbReference type="PANTHER" id="PTHR42852:SF6">
    <property type="entry name" value="THIOL:DISULFIDE INTERCHANGE PROTEIN DSBE"/>
    <property type="match status" value="1"/>
</dbReference>
<dbReference type="PROSITE" id="PS51352">
    <property type="entry name" value="THIOREDOXIN_2"/>
    <property type="match status" value="1"/>
</dbReference>
<keyword evidence="3" id="KW-1015">Disulfide bond</keyword>
<dbReference type="PROSITE" id="PS00194">
    <property type="entry name" value="THIOREDOXIN_1"/>
    <property type="match status" value="1"/>
</dbReference>
<reference evidence="8 9" key="1">
    <citation type="submission" date="2019-02" db="EMBL/GenBank/DDBJ databases">
        <title>Deep-cultivation of Planctomycetes and their phenomic and genomic characterization uncovers novel biology.</title>
        <authorList>
            <person name="Wiegand S."/>
            <person name="Jogler M."/>
            <person name="Boedeker C."/>
            <person name="Pinto D."/>
            <person name="Vollmers J."/>
            <person name="Rivas-Marin E."/>
            <person name="Kohn T."/>
            <person name="Peeters S.H."/>
            <person name="Heuer A."/>
            <person name="Rast P."/>
            <person name="Oberbeckmann S."/>
            <person name="Bunk B."/>
            <person name="Jeske O."/>
            <person name="Meyerdierks A."/>
            <person name="Storesund J.E."/>
            <person name="Kallscheuer N."/>
            <person name="Luecker S."/>
            <person name="Lage O.M."/>
            <person name="Pohl T."/>
            <person name="Merkel B.J."/>
            <person name="Hornburger P."/>
            <person name="Mueller R.-W."/>
            <person name="Bruemmer F."/>
            <person name="Labrenz M."/>
            <person name="Spormann A.M."/>
            <person name="Op Den Camp H."/>
            <person name="Overmann J."/>
            <person name="Amann R."/>
            <person name="Jetten M.S.M."/>
            <person name="Mascher T."/>
            <person name="Medema M.H."/>
            <person name="Devos D.P."/>
            <person name="Kaster A.-K."/>
            <person name="Ovreas L."/>
            <person name="Rohde M."/>
            <person name="Galperin M.Y."/>
            <person name="Jogler C."/>
        </authorList>
    </citation>
    <scope>NUCLEOTIDE SEQUENCE [LARGE SCALE GENOMIC DNA]</scope>
    <source>
        <strain evidence="8 9">Pla108</strain>
    </source>
</reference>
<comment type="subcellular location">
    <subcellularLocation>
        <location evidence="1">Cell envelope</location>
    </subcellularLocation>
</comment>
<proteinExistence type="predicted"/>
<organism evidence="8 9">
    <name type="scientific">Botrimarina colliarenosi</name>
    <dbReference type="NCBI Taxonomy" id="2528001"/>
    <lineage>
        <taxon>Bacteria</taxon>
        <taxon>Pseudomonadati</taxon>
        <taxon>Planctomycetota</taxon>
        <taxon>Planctomycetia</taxon>
        <taxon>Pirellulales</taxon>
        <taxon>Lacipirellulaceae</taxon>
        <taxon>Botrimarina</taxon>
    </lineage>
</organism>
<protein>
    <submittedName>
        <fullName evidence="8">Thiol-disulfide oxidoreductase ResA</fullName>
    </submittedName>
</protein>
<dbReference type="AlphaFoldDB" id="A0A5C6ANV3"/>
<evidence type="ECO:0000256" key="5">
    <source>
        <dbReference type="PROSITE-ProRule" id="PRU00339"/>
    </source>
</evidence>
<dbReference type="InterPro" id="IPR011990">
    <property type="entry name" value="TPR-like_helical_dom_sf"/>
</dbReference>
<dbReference type="InterPro" id="IPR013766">
    <property type="entry name" value="Thioredoxin_domain"/>
</dbReference>
<dbReference type="GO" id="GO:0016209">
    <property type="term" value="F:antioxidant activity"/>
    <property type="evidence" value="ECO:0007669"/>
    <property type="project" value="InterPro"/>
</dbReference>
<dbReference type="InterPro" id="IPR000866">
    <property type="entry name" value="AhpC/TSA"/>
</dbReference>
<keyword evidence="4" id="KW-0676">Redox-active center</keyword>
<dbReference type="InterPro" id="IPR036249">
    <property type="entry name" value="Thioredoxin-like_sf"/>
</dbReference>
<dbReference type="GO" id="GO:0017004">
    <property type="term" value="P:cytochrome complex assembly"/>
    <property type="evidence" value="ECO:0007669"/>
    <property type="project" value="UniProtKB-KW"/>
</dbReference>
<dbReference type="SUPFAM" id="SSF52833">
    <property type="entry name" value="Thioredoxin-like"/>
    <property type="match status" value="1"/>
</dbReference>
<dbReference type="OrthoDB" id="9802923at2"/>
<dbReference type="PROSITE" id="PS50005">
    <property type="entry name" value="TPR"/>
    <property type="match status" value="1"/>
</dbReference>
<dbReference type="CDD" id="cd02966">
    <property type="entry name" value="TlpA_like_family"/>
    <property type="match status" value="1"/>
</dbReference>
<keyword evidence="5" id="KW-0802">TPR repeat</keyword>
<dbReference type="Gene3D" id="3.40.30.10">
    <property type="entry name" value="Glutaredoxin"/>
    <property type="match status" value="1"/>
</dbReference>
<evidence type="ECO:0000259" key="7">
    <source>
        <dbReference type="PROSITE" id="PS51352"/>
    </source>
</evidence>
<feature type="compositionally biased region" description="Acidic residues" evidence="6">
    <location>
        <begin position="406"/>
        <end position="418"/>
    </location>
</feature>
<evidence type="ECO:0000256" key="3">
    <source>
        <dbReference type="ARBA" id="ARBA00023157"/>
    </source>
</evidence>
<dbReference type="PANTHER" id="PTHR42852">
    <property type="entry name" value="THIOL:DISULFIDE INTERCHANGE PROTEIN DSBE"/>
    <property type="match status" value="1"/>
</dbReference>
<dbReference type="Proteomes" id="UP000317421">
    <property type="component" value="Unassembled WGS sequence"/>
</dbReference>
<dbReference type="InterPro" id="IPR050553">
    <property type="entry name" value="Thioredoxin_ResA/DsbE_sf"/>
</dbReference>
<dbReference type="GO" id="GO:0030313">
    <property type="term" value="C:cell envelope"/>
    <property type="evidence" value="ECO:0007669"/>
    <property type="project" value="UniProtKB-SubCell"/>
</dbReference>
<evidence type="ECO:0000256" key="1">
    <source>
        <dbReference type="ARBA" id="ARBA00004196"/>
    </source>
</evidence>